<dbReference type="STRING" id="1853130.PMA3_19870"/>
<dbReference type="Proteomes" id="UP000078354">
    <property type="component" value="Chromosome"/>
</dbReference>
<keyword evidence="6" id="KW-1185">Reference proteome</keyword>
<dbReference type="GO" id="GO:0016709">
    <property type="term" value="F:oxidoreductase activity, acting on paired donors, with incorporation or reduction of molecular oxygen, NAD(P)H as one donor, and incorporation of one atom of oxygen"/>
    <property type="evidence" value="ECO:0007669"/>
    <property type="project" value="UniProtKB-ARBA"/>
</dbReference>
<evidence type="ECO:0000313" key="5">
    <source>
        <dbReference type="EMBL" id="ANJ57283.1"/>
    </source>
</evidence>
<sequence>MNRSDVLIIGAGPTGLVLALWLSKLGIRPRIIDKSSSPGTTSRALAVQARTLELYRQLDLSQAVVQNGHRVGAANFWVKGEPVTRLPLSSIGEGLTPYAFLEIYPQDEHERLLIERLEAFGIRVERTTELEGFEETGDGITARLRLPDGQLEICQSCYLAGCDGARSIVRKTLDTGFPGGTYQQIFYVADVQGSGPAFNGELHVDLDEADFLAVFPLAGEGRARLIGTVRDERAERAETLRFEDVSSRAIEHMKVKVEQLNWFSTYRVHHRVADHFRTGRAFLLGDAAHVHSPAGGQGMNTGIGDAINLAWKLAAVLSGGAQARLLDTYEPERIAFARKLVATTDRVFSFVTAEGRLADLLRTRVAPFLLPKMASLETSREFLFRTVSQITLDYRGMPLSNGVAGHVHGGDRLPWAHDGEGDNFESLKCMGWQVHVYGDTSDEMIAWCNEHHLPLHVFGWRPAFEAAGLGRSGFYLLRPDTYVAIAETCSDPKVIERYFRDHGIRPFFGSP</sequence>
<dbReference type="EMBL" id="CP014870">
    <property type="protein sequence ID" value="ANJ57283.1"/>
    <property type="molecule type" value="Genomic_DNA"/>
</dbReference>
<dbReference type="SUPFAM" id="SSF51905">
    <property type="entry name" value="FAD/NAD(P)-binding domain"/>
    <property type="match status" value="1"/>
</dbReference>
<gene>
    <name evidence="5" type="ORF">PMA3_19870</name>
</gene>
<keyword evidence="3" id="KW-0274">FAD</keyword>
<proteinExistence type="predicted"/>
<reference evidence="5 6" key="1">
    <citation type="journal article" date="2018" name="Syst. Appl. Microbiol.">
        <title>Pseudomonas silesiensis sp. nov. strain A3T isolated from a biological pesticide sewage treatment plant and analysis of the complete genome sequence.</title>
        <authorList>
            <person name="Kaminski M.A."/>
            <person name="Furmanczyk E.M."/>
            <person name="Sobczak A."/>
            <person name="Dziembowski A."/>
            <person name="Lipinski L."/>
        </authorList>
    </citation>
    <scope>NUCLEOTIDE SEQUENCE [LARGE SCALE GENOMIC DNA]</scope>
    <source>
        <strain evidence="5 6">A3</strain>
    </source>
</reference>
<dbReference type="Gene3D" id="3.30.70.2450">
    <property type="match status" value="1"/>
</dbReference>
<keyword evidence="2" id="KW-0285">Flavoprotein</keyword>
<dbReference type="GO" id="GO:0071949">
    <property type="term" value="F:FAD binding"/>
    <property type="evidence" value="ECO:0007669"/>
    <property type="project" value="InterPro"/>
</dbReference>
<feature type="domain" description="FAD-binding" evidence="4">
    <location>
        <begin position="4"/>
        <end position="343"/>
    </location>
</feature>
<organism evidence="5 6">
    <name type="scientific">Pseudomonas silesiensis</name>
    <dbReference type="NCBI Taxonomy" id="1853130"/>
    <lineage>
        <taxon>Bacteria</taxon>
        <taxon>Pseudomonadati</taxon>
        <taxon>Pseudomonadota</taxon>
        <taxon>Gammaproteobacteria</taxon>
        <taxon>Pseudomonadales</taxon>
        <taxon>Pseudomonadaceae</taxon>
        <taxon>Pseudomonas</taxon>
    </lineage>
</organism>
<evidence type="ECO:0000313" key="6">
    <source>
        <dbReference type="Proteomes" id="UP000078354"/>
    </source>
</evidence>
<dbReference type="KEGG" id="psil:PMA3_19870"/>
<evidence type="ECO:0000259" key="4">
    <source>
        <dbReference type="Pfam" id="PF01494"/>
    </source>
</evidence>
<dbReference type="InterPro" id="IPR036188">
    <property type="entry name" value="FAD/NAD-bd_sf"/>
</dbReference>
<comment type="cofactor">
    <cofactor evidence="1">
        <name>FAD</name>
        <dbReference type="ChEBI" id="CHEBI:57692"/>
    </cofactor>
</comment>
<protein>
    <submittedName>
        <fullName evidence="5">FAD-dependent oxidoreductase</fullName>
    </submittedName>
</protein>
<dbReference type="PANTHER" id="PTHR43004">
    <property type="entry name" value="TRK SYSTEM POTASSIUM UPTAKE PROTEIN"/>
    <property type="match status" value="1"/>
</dbReference>
<dbReference type="RefSeq" id="WP_064678780.1">
    <property type="nucleotide sequence ID" value="NZ_CP014870.1"/>
</dbReference>
<evidence type="ECO:0000256" key="1">
    <source>
        <dbReference type="ARBA" id="ARBA00001974"/>
    </source>
</evidence>
<dbReference type="PANTHER" id="PTHR43004:SF19">
    <property type="entry name" value="BINDING MONOOXYGENASE, PUTATIVE (JCVI)-RELATED"/>
    <property type="match status" value="1"/>
</dbReference>
<dbReference type="InterPro" id="IPR050641">
    <property type="entry name" value="RIFMO-like"/>
</dbReference>
<dbReference type="InterPro" id="IPR002938">
    <property type="entry name" value="FAD-bd"/>
</dbReference>
<accession>A0A191YWX8</accession>
<dbReference type="Pfam" id="PF01494">
    <property type="entry name" value="FAD_binding_3"/>
    <property type="match status" value="1"/>
</dbReference>
<dbReference type="AlphaFoldDB" id="A0A191YWX8"/>
<dbReference type="OrthoDB" id="8672648at2"/>
<dbReference type="Gene3D" id="3.50.50.60">
    <property type="entry name" value="FAD/NAD(P)-binding domain"/>
    <property type="match status" value="1"/>
</dbReference>
<evidence type="ECO:0000256" key="2">
    <source>
        <dbReference type="ARBA" id="ARBA00022630"/>
    </source>
</evidence>
<evidence type="ECO:0000256" key="3">
    <source>
        <dbReference type="ARBA" id="ARBA00022827"/>
    </source>
</evidence>
<name>A0A191YWX8_9PSED</name>
<dbReference type="PRINTS" id="PR00420">
    <property type="entry name" value="RNGMNOXGNASE"/>
</dbReference>